<dbReference type="GO" id="GO:0000493">
    <property type="term" value="P:box H/ACA snoRNP assembly"/>
    <property type="evidence" value="ECO:0007669"/>
    <property type="project" value="InterPro"/>
</dbReference>
<organism evidence="5">
    <name type="scientific">Hyalella azteca</name>
    <name type="common">Amphipod</name>
    <dbReference type="NCBI Taxonomy" id="294128"/>
    <lineage>
        <taxon>Eukaryota</taxon>
        <taxon>Metazoa</taxon>
        <taxon>Ecdysozoa</taxon>
        <taxon>Arthropoda</taxon>
        <taxon>Crustacea</taxon>
        <taxon>Multicrustacea</taxon>
        <taxon>Malacostraca</taxon>
        <taxon>Eumalacostraca</taxon>
        <taxon>Peracarida</taxon>
        <taxon>Amphipoda</taxon>
        <taxon>Senticaudata</taxon>
        <taxon>Talitrida</taxon>
        <taxon>Talitroidea</taxon>
        <taxon>Hyalellidae</taxon>
        <taxon>Hyalella</taxon>
    </lineage>
</organism>
<dbReference type="AlphaFoldDB" id="A0A6A0GVF0"/>
<dbReference type="PANTHER" id="PTHR12967:SF0">
    <property type="entry name" value="PROTEIN SHQ1 HOMOLOG"/>
    <property type="match status" value="1"/>
</dbReference>
<dbReference type="PANTHER" id="PTHR12967">
    <property type="entry name" value="PROTEIN SHQ1 HOMOLOG"/>
    <property type="match status" value="1"/>
</dbReference>
<comment type="caution">
    <text evidence="5">The sequence shown here is derived from an EMBL/GenBank/DDBJ whole genome shotgun (WGS) entry which is preliminary data.</text>
</comment>
<dbReference type="GO" id="GO:0005737">
    <property type="term" value="C:cytoplasm"/>
    <property type="evidence" value="ECO:0007669"/>
    <property type="project" value="TreeGrafter"/>
</dbReference>
<dbReference type="InterPro" id="IPR007009">
    <property type="entry name" value="Shq1_C"/>
</dbReference>
<dbReference type="InterPro" id="IPR007052">
    <property type="entry name" value="CS_dom"/>
</dbReference>
<dbReference type="OrthoDB" id="73639at2759"/>
<dbReference type="Gene3D" id="2.60.40.790">
    <property type="match status" value="1"/>
</dbReference>
<dbReference type="Pfam" id="PF04925">
    <property type="entry name" value="SHQ1"/>
    <property type="match status" value="1"/>
</dbReference>
<dbReference type="EMBL" id="JQDR03013331">
    <property type="protein sequence ID" value="KAA0189790.1"/>
    <property type="molecule type" value="Genomic_DNA"/>
</dbReference>
<evidence type="ECO:0000256" key="2">
    <source>
        <dbReference type="ARBA" id="ARBA00013750"/>
    </source>
</evidence>
<evidence type="ECO:0000259" key="4">
    <source>
        <dbReference type="PROSITE" id="PS51203"/>
    </source>
</evidence>
<dbReference type="InterPro" id="IPR048696">
    <property type="entry name" value="SHQ1-like_CS"/>
</dbReference>
<feature type="compositionally biased region" description="Low complexity" evidence="3">
    <location>
        <begin position="496"/>
        <end position="522"/>
    </location>
</feature>
<evidence type="ECO:0000313" key="5">
    <source>
        <dbReference type="EMBL" id="KAA0189790.1"/>
    </source>
</evidence>
<feature type="compositionally biased region" description="Acidic residues" evidence="3">
    <location>
        <begin position="523"/>
        <end position="532"/>
    </location>
</feature>
<feature type="domain" description="CS" evidence="4">
    <location>
        <begin position="1"/>
        <end position="92"/>
    </location>
</feature>
<name>A0A6A0GVF0_HYAAZ</name>
<dbReference type="PROSITE" id="PS51203">
    <property type="entry name" value="CS"/>
    <property type="match status" value="1"/>
</dbReference>
<accession>A0A6A0GVF0</accession>
<protein>
    <recommendedName>
        <fullName evidence="2">Protein SHQ1 homolog</fullName>
    </recommendedName>
</protein>
<reference evidence="5" key="3">
    <citation type="submission" date="2019-06" db="EMBL/GenBank/DDBJ databases">
        <authorList>
            <person name="Poynton C."/>
            <person name="Hasenbein S."/>
            <person name="Benoit J.B."/>
            <person name="Sepulveda M.S."/>
            <person name="Poelchau M.F."/>
            <person name="Murali S.C."/>
            <person name="Chen S."/>
            <person name="Glastad K.M."/>
            <person name="Werren J.H."/>
            <person name="Vineis J.H."/>
            <person name="Bowen J.L."/>
            <person name="Friedrich M."/>
            <person name="Jones J."/>
            <person name="Robertson H.M."/>
            <person name="Feyereisen R."/>
            <person name="Mechler-Hickson A."/>
            <person name="Mathers N."/>
            <person name="Lee C.E."/>
            <person name="Colbourne J.K."/>
            <person name="Biales A."/>
            <person name="Johnston J.S."/>
            <person name="Wellborn G.A."/>
            <person name="Rosendale A.J."/>
            <person name="Cridge A.G."/>
            <person name="Munoz-Torres M.C."/>
            <person name="Bain P.A."/>
            <person name="Manny A.R."/>
            <person name="Major K.M."/>
            <person name="Lambert F.N."/>
            <person name="Vulpe C.D."/>
            <person name="Tuck P."/>
            <person name="Blalock B.J."/>
            <person name="Lin Y.-Y."/>
            <person name="Smith M.E."/>
            <person name="Ochoa-Acuna H."/>
            <person name="Chen M.-J.M."/>
            <person name="Childers C.P."/>
            <person name="Qu J."/>
            <person name="Dugan S."/>
            <person name="Lee S.L."/>
            <person name="Chao H."/>
            <person name="Dinh H."/>
            <person name="Han Y."/>
            <person name="Doddapaneni H."/>
            <person name="Worley K.C."/>
            <person name="Muzny D.M."/>
            <person name="Gibbs R.A."/>
            <person name="Richards S."/>
        </authorList>
    </citation>
    <scope>NUCLEOTIDE SEQUENCE</scope>
    <source>
        <strain evidence="5">HAZT.00-mixed</strain>
        <tissue evidence="5">Whole organism</tissue>
    </source>
</reference>
<evidence type="ECO:0000256" key="1">
    <source>
        <dbReference type="ARBA" id="ARBA00005607"/>
    </source>
</evidence>
<dbReference type="GO" id="GO:0051082">
    <property type="term" value="F:unfolded protein binding"/>
    <property type="evidence" value="ECO:0007669"/>
    <property type="project" value="TreeGrafter"/>
</dbReference>
<comment type="similarity">
    <text evidence="1">Belongs to the SHQ1 family.</text>
</comment>
<reference evidence="5" key="2">
    <citation type="journal article" date="2018" name="Environ. Sci. Technol.">
        <title>The Toxicogenome of Hyalella azteca: A Model for Sediment Ecotoxicology and Evolutionary Toxicology.</title>
        <authorList>
            <person name="Poynton H.C."/>
            <person name="Hasenbein S."/>
            <person name="Benoit J.B."/>
            <person name="Sepulveda M.S."/>
            <person name="Poelchau M.F."/>
            <person name="Hughes D.S.T."/>
            <person name="Murali S.C."/>
            <person name="Chen S."/>
            <person name="Glastad K.M."/>
            <person name="Goodisman M.A.D."/>
            <person name="Werren J.H."/>
            <person name="Vineis J.H."/>
            <person name="Bowen J.L."/>
            <person name="Friedrich M."/>
            <person name="Jones J."/>
            <person name="Robertson H.M."/>
            <person name="Feyereisen R."/>
            <person name="Mechler-Hickson A."/>
            <person name="Mathers N."/>
            <person name="Lee C.E."/>
            <person name="Colbourne J.K."/>
            <person name="Biales A."/>
            <person name="Johnston J.S."/>
            <person name="Wellborn G.A."/>
            <person name="Rosendale A.J."/>
            <person name="Cridge A.G."/>
            <person name="Munoz-Torres M.C."/>
            <person name="Bain P.A."/>
            <person name="Manny A.R."/>
            <person name="Major K.M."/>
            <person name="Lambert F.N."/>
            <person name="Vulpe C.D."/>
            <person name="Tuck P."/>
            <person name="Blalock B.J."/>
            <person name="Lin Y.Y."/>
            <person name="Smith M.E."/>
            <person name="Ochoa-Acuna H."/>
            <person name="Chen M.M."/>
            <person name="Childers C.P."/>
            <person name="Qu J."/>
            <person name="Dugan S."/>
            <person name="Lee S.L."/>
            <person name="Chao H."/>
            <person name="Dinh H."/>
            <person name="Han Y."/>
            <person name="Doddapaneni H."/>
            <person name="Worley K.C."/>
            <person name="Muzny D.M."/>
            <person name="Gibbs R.A."/>
            <person name="Richards S."/>
        </authorList>
    </citation>
    <scope>NUCLEOTIDE SEQUENCE</scope>
    <source>
        <strain evidence="5">HAZT.00-mixed</strain>
        <tissue evidence="5">Whole organism</tissue>
    </source>
</reference>
<reference evidence="5" key="1">
    <citation type="submission" date="2014-08" db="EMBL/GenBank/DDBJ databases">
        <authorList>
            <person name="Murali S."/>
            <person name="Richards S."/>
            <person name="Bandaranaike D."/>
            <person name="Bellair M."/>
            <person name="Blankenburg K."/>
            <person name="Chao H."/>
            <person name="Dinh H."/>
            <person name="Doddapaneni H."/>
            <person name="Dugan-Rocha S."/>
            <person name="Elkadiri S."/>
            <person name="Gnanaolivu R."/>
            <person name="Hughes D."/>
            <person name="Lee S."/>
            <person name="Li M."/>
            <person name="Ming W."/>
            <person name="Munidasa M."/>
            <person name="Muniz J."/>
            <person name="Nguyen L."/>
            <person name="Osuji N."/>
            <person name="Pu L.-L."/>
            <person name="Puazo M."/>
            <person name="Skinner E."/>
            <person name="Qu C."/>
            <person name="Quiroz J."/>
            <person name="Raj R."/>
            <person name="Weissenberger G."/>
            <person name="Xin Y."/>
            <person name="Zou X."/>
            <person name="Han Y."/>
            <person name="Worley K."/>
            <person name="Muzny D."/>
            <person name="Gibbs R."/>
        </authorList>
    </citation>
    <scope>NUCLEOTIDE SEQUENCE</scope>
    <source>
        <strain evidence="5">HAZT.00-mixed</strain>
        <tissue evidence="5">Whole organism</tissue>
    </source>
</reference>
<sequence length="540" mass="60058">MLTPVFKLSQDENSVTIIVHAPNARLQDTEVTAYNNLFYFTSAPYFLRLHLPHNLKDSELNGNCQASYDADSNSCIFKCLKEEPGQHFPGLDMLTDLLTPKTVTRVPNIEVLASGSDIPPKSSNEGSQEVQGATGENLVSVEEEFYEPQEIPKPLITEGPKYGFANKYSNVPAVQEGLYGVLDLNEPNTTSATRRRELRIQDETENFSSDHYLADMFEDTACSYMNFVPHFHSLSKPDVRYMGGEETALLQLPRREMLAETPLVEAEVCAGLVSLLLAWCYNHRITGAEDNVASAWNMAKLAPQLSWFDTPPSVRESVLVFTRRALVYPLLRHWDFNKLVVGDAVTLLKLGRKMVLKSLLEMRRCFNETENHYLLNDLYITDYCLWLQQRATDERLLTLASELSEVELSKSDVGFDLDILEDLARKSLQDSQSTTNEREAVAGVTESLQTLTFANPALTDGKNESEQELNVATRALSLRDNTNDCAPTDSDDSDTSDSSGSSDDGSSDSSSDSSSSSGSDVSSELDSDDDDEPRQRNADS</sequence>
<evidence type="ECO:0000256" key="3">
    <source>
        <dbReference type="SAM" id="MobiDB-lite"/>
    </source>
</evidence>
<proteinExistence type="inferred from homology"/>
<dbReference type="InterPro" id="IPR008978">
    <property type="entry name" value="HSP20-like_chaperone"/>
</dbReference>
<dbReference type="Proteomes" id="UP000711488">
    <property type="component" value="Unassembled WGS sequence"/>
</dbReference>
<feature type="region of interest" description="Disordered" evidence="3">
    <location>
        <begin position="475"/>
        <end position="540"/>
    </location>
</feature>
<dbReference type="Pfam" id="PF21413">
    <property type="entry name" value="SHQ1-like_CS"/>
    <property type="match status" value="1"/>
</dbReference>
<dbReference type="InterPro" id="IPR039742">
    <property type="entry name" value="Shq1"/>
</dbReference>
<dbReference type="GO" id="GO:0005654">
    <property type="term" value="C:nucleoplasm"/>
    <property type="evidence" value="ECO:0007669"/>
    <property type="project" value="TreeGrafter"/>
</dbReference>
<gene>
    <name evidence="5" type="ORF">HAZT_HAZT006993</name>
</gene>